<keyword evidence="3" id="KW-1185">Reference proteome</keyword>
<feature type="domain" description="VOC" evidence="1">
    <location>
        <begin position="4"/>
        <end position="117"/>
    </location>
</feature>
<accession>A0ABQ6LGC3</accession>
<dbReference type="InterPro" id="IPR004360">
    <property type="entry name" value="Glyas_Fos-R_dOase_dom"/>
</dbReference>
<dbReference type="EMBL" id="BSYI01000003">
    <property type="protein sequence ID" value="GMG81260.1"/>
    <property type="molecule type" value="Genomic_DNA"/>
</dbReference>
<gene>
    <name evidence="2" type="ORF">LNKW23_04730</name>
</gene>
<proteinExistence type="predicted"/>
<dbReference type="InterPro" id="IPR037523">
    <property type="entry name" value="VOC_core"/>
</dbReference>
<protein>
    <recommendedName>
        <fullName evidence="1">VOC domain-containing protein</fullName>
    </recommendedName>
</protein>
<reference evidence="2 3" key="1">
    <citation type="submission" date="2023-04" db="EMBL/GenBank/DDBJ databases">
        <title>Marinoamorphus aggregata gen. nov., sp. Nov., isolate from tissue of brittle star Ophioplocus japonicus.</title>
        <authorList>
            <person name="Kawano K."/>
            <person name="Sawayama S."/>
            <person name="Nakagawa S."/>
        </authorList>
    </citation>
    <scope>NUCLEOTIDE SEQUENCE [LARGE SCALE GENOMIC DNA]</scope>
    <source>
        <strain evidence="2 3">NKW23</strain>
    </source>
</reference>
<dbReference type="Pfam" id="PF00903">
    <property type="entry name" value="Glyoxalase"/>
    <property type="match status" value="1"/>
</dbReference>
<evidence type="ECO:0000313" key="3">
    <source>
        <dbReference type="Proteomes" id="UP001239909"/>
    </source>
</evidence>
<dbReference type="SUPFAM" id="SSF54593">
    <property type="entry name" value="Glyoxalase/Bleomycin resistance protein/Dihydroxybiphenyl dioxygenase"/>
    <property type="match status" value="1"/>
</dbReference>
<dbReference type="Proteomes" id="UP001239909">
    <property type="component" value="Unassembled WGS sequence"/>
</dbReference>
<dbReference type="PROSITE" id="PS51819">
    <property type="entry name" value="VOC"/>
    <property type="match status" value="1"/>
</dbReference>
<evidence type="ECO:0000259" key="1">
    <source>
        <dbReference type="PROSITE" id="PS51819"/>
    </source>
</evidence>
<evidence type="ECO:0000313" key="2">
    <source>
        <dbReference type="EMBL" id="GMG81260.1"/>
    </source>
</evidence>
<comment type="caution">
    <text evidence="2">The sequence shown here is derived from an EMBL/GenBank/DDBJ whole genome shotgun (WGS) entry which is preliminary data.</text>
</comment>
<name>A0ABQ6LGC3_9RHOB</name>
<sequence length="124" mass="13453">MELQSSIPVLRVAEYPRAREFYTGRLGFTVTEEGGEPPRFGIFWRGRAQLFLDGWHGAPAPSEGWAAYLHVADARALAAELAAAGVAILSGPLDTEYGLREVEIADSEGNRLCFGQILDDDSGN</sequence>
<organism evidence="2 3">
    <name type="scientific">Paralimibaculum aggregatum</name>
    <dbReference type="NCBI Taxonomy" id="3036245"/>
    <lineage>
        <taxon>Bacteria</taxon>
        <taxon>Pseudomonadati</taxon>
        <taxon>Pseudomonadota</taxon>
        <taxon>Alphaproteobacteria</taxon>
        <taxon>Rhodobacterales</taxon>
        <taxon>Paracoccaceae</taxon>
        <taxon>Paralimibaculum</taxon>
    </lineage>
</organism>
<dbReference type="Gene3D" id="3.10.180.10">
    <property type="entry name" value="2,3-Dihydroxybiphenyl 1,2-Dioxygenase, domain 1"/>
    <property type="match status" value="1"/>
</dbReference>
<dbReference type="InterPro" id="IPR029068">
    <property type="entry name" value="Glyas_Bleomycin-R_OHBP_Dase"/>
</dbReference>